<accession>A0ACD4NWT5</accession>
<gene>
    <name evidence="1" type="ORF">OXU80_13500</name>
</gene>
<dbReference type="Proteomes" id="UP001163223">
    <property type="component" value="Chromosome"/>
</dbReference>
<reference evidence="1" key="1">
    <citation type="submission" date="2022-11" db="EMBL/GenBank/DDBJ databases">
        <title>beta-Carotene-producing bacterium, Jeongeuplla avenae sp. nov., alleviates the salt stress of Arabidopsis seedlings.</title>
        <authorList>
            <person name="Jiang L."/>
            <person name="Lee J."/>
        </authorList>
    </citation>
    <scope>NUCLEOTIDE SEQUENCE</scope>
    <source>
        <strain evidence="1">DY_R2A_6</strain>
    </source>
</reference>
<evidence type="ECO:0000313" key="2">
    <source>
        <dbReference type="Proteomes" id="UP001163223"/>
    </source>
</evidence>
<dbReference type="EMBL" id="CP113520">
    <property type="protein sequence ID" value="WAJ31149.1"/>
    <property type="molecule type" value="Genomic_DNA"/>
</dbReference>
<name>A0ACD4NWT5_9HYPH</name>
<keyword evidence="2" id="KW-1185">Reference proteome</keyword>
<proteinExistence type="predicted"/>
<protein>
    <submittedName>
        <fullName evidence="1">Uncharacterized protein</fullName>
    </submittedName>
</protein>
<sequence>MMRIALAVAMLAASPAAAQQLLPQKYRGADGKYEMCIKRHVIELRQARGKPMEPLDEVASATVACKRLRSPAAEDVIATIMECGVAVGDGSADQGCPQ</sequence>
<organism evidence="1 2">
    <name type="scientific">Antarcticirhabdus aurantiaca</name>
    <dbReference type="NCBI Taxonomy" id="2606717"/>
    <lineage>
        <taxon>Bacteria</taxon>
        <taxon>Pseudomonadati</taxon>
        <taxon>Pseudomonadota</taxon>
        <taxon>Alphaproteobacteria</taxon>
        <taxon>Hyphomicrobiales</taxon>
        <taxon>Aurantimonadaceae</taxon>
        <taxon>Antarcticirhabdus</taxon>
    </lineage>
</organism>
<evidence type="ECO:0000313" key="1">
    <source>
        <dbReference type="EMBL" id="WAJ31149.1"/>
    </source>
</evidence>